<evidence type="ECO:0000256" key="2">
    <source>
        <dbReference type="RuleBase" id="RU362039"/>
    </source>
</evidence>
<evidence type="ECO:0000256" key="1">
    <source>
        <dbReference type="ARBA" id="ARBA00008950"/>
    </source>
</evidence>
<keyword evidence="2" id="KW-0479">Metal-binding</keyword>
<dbReference type="GO" id="GO:0016787">
    <property type="term" value="F:hydrolase activity"/>
    <property type="evidence" value="ECO:0007669"/>
    <property type="project" value="UniProtKB-UniRule"/>
</dbReference>
<evidence type="ECO:0000313" key="4">
    <source>
        <dbReference type="EMBL" id="GAV24032.1"/>
    </source>
</evidence>
<dbReference type="EC" id="3.1.4.-" evidence="2"/>
<dbReference type="InterPro" id="IPR053193">
    <property type="entry name" value="MetalloPDE_YfcE-like"/>
</dbReference>
<dbReference type="RefSeq" id="WP_075860417.1">
    <property type="nucleotide sequence ID" value="NZ_BDJK01000082.1"/>
</dbReference>
<dbReference type="SUPFAM" id="SSF56300">
    <property type="entry name" value="Metallo-dependent phosphatases"/>
    <property type="match status" value="1"/>
</dbReference>
<dbReference type="CDD" id="cd00841">
    <property type="entry name" value="MPP_YfcE"/>
    <property type="match status" value="1"/>
</dbReference>
<comment type="cofactor">
    <cofactor evidence="2">
        <name>a divalent metal cation</name>
        <dbReference type="ChEBI" id="CHEBI:60240"/>
    </cofactor>
</comment>
<dbReference type="InterPro" id="IPR024654">
    <property type="entry name" value="Calcineurin-like_PHP_lpxH"/>
</dbReference>
<keyword evidence="5" id="KW-1185">Reference proteome</keyword>
<accession>A0A1L8CYM4</accession>
<evidence type="ECO:0000259" key="3">
    <source>
        <dbReference type="Pfam" id="PF12850"/>
    </source>
</evidence>
<comment type="similarity">
    <text evidence="1 2">Belongs to the metallophosphoesterase superfamily. YfcE family.</text>
</comment>
<dbReference type="PANTHER" id="PTHR43165">
    <property type="entry name" value="METALLOPHOSPHOESTERASE"/>
    <property type="match status" value="1"/>
</dbReference>
<dbReference type="PANTHER" id="PTHR43165:SF1">
    <property type="entry name" value="PHOSPHODIESTERASE MJ0936"/>
    <property type="match status" value="1"/>
</dbReference>
<dbReference type="NCBIfam" id="TIGR00040">
    <property type="entry name" value="yfcE"/>
    <property type="match status" value="1"/>
</dbReference>
<dbReference type="STRING" id="870242.cpu_25420"/>
<organism evidence="4 5">
    <name type="scientific">Carboxydothermus pertinax</name>
    <dbReference type="NCBI Taxonomy" id="870242"/>
    <lineage>
        <taxon>Bacteria</taxon>
        <taxon>Bacillati</taxon>
        <taxon>Bacillota</taxon>
        <taxon>Clostridia</taxon>
        <taxon>Thermoanaerobacterales</taxon>
        <taxon>Thermoanaerobacteraceae</taxon>
        <taxon>Carboxydothermus</taxon>
    </lineage>
</organism>
<protein>
    <recommendedName>
        <fullName evidence="2">Phosphoesterase</fullName>
        <ecNumber evidence="2">3.1.4.-</ecNumber>
    </recommendedName>
</protein>
<dbReference type="Pfam" id="PF12850">
    <property type="entry name" value="Metallophos_2"/>
    <property type="match status" value="1"/>
</dbReference>
<dbReference type="Proteomes" id="UP000187485">
    <property type="component" value="Unassembled WGS sequence"/>
</dbReference>
<dbReference type="EMBL" id="BDJK01000082">
    <property type="protein sequence ID" value="GAV24032.1"/>
    <property type="molecule type" value="Genomic_DNA"/>
</dbReference>
<comment type="caution">
    <text evidence="4">The sequence shown here is derived from an EMBL/GenBank/DDBJ whole genome shotgun (WGS) entry which is preliminary data.</text>
</comment>
<dbReference type="Gene3D" id="3.60.21.10">
    <property type="match status" value="1"/>
</dbReference>
<dbReference type="InterPro" id="IPR000979">
    <property type="entry name" value="Phosphodiesterase_MJ0936/Vps29"/>
</dbReference>
<dbReference type="OrthoDB" id="9800565at2"/>
<proteinExistence type="inferred from homology"/>
<reference evidence="5" key="1">
    <citation type="submission" date="2016-12" db="EMBL/GenBank/DDBJ databases">
        <title>Draft Genome Sequences od Carboxydothermus pertinax and islandicus, Hydrogenogenic Carboxydotrophic Bacteria.</title>
        <authorList>
            <person name="Fukuyama Y."/>
            <person name="Ohmae K."/>
            <person name="Yoneda Y."/>
            <person name="Yoshida T."/>
            <person name="Sako Y."/>
        </authorList>
    </citation>
    <scope>NUCLEOTIDE SEQUENCE [LARGE SCALE GENOMIC DNA]</scope>
    <source>
        <strain evidence="5">Ug1</strain>
    </source>
</reference>
<dbReference type="AlphaFoldDB" id="A0A1L8CYM4"/>
<feature type="domain" description="Calcineurin-like phosphoesterase" evidence="3">
    <location>
        <begin position="1"/>
        <end position="159"/>
    </location>
</feature>
<dbReference type="InterPro" id="IPR029052">
    <property type="entry name" value="Metallo-depent_PP-like"/>
</dbReference>
<dbReference type="InterPro" id="IPR041802">
    <property type="entry name" value="MPP_YfcE"/>
</dbReference>
<gene>
    <name evidence="4" type="ORF">cpu_25420</name>
</gene>
<sequence>MLIGIVSDSHDNLANVQKAVEYFKEKGITTVIHAGDWVAPFAAIALKKGIGREGRLITVFGNNEGEHYYFREVVDKLGIEYYHEAGEVEIAGRKIAVYHGTSEVLTRALVECGKYDLVVTGHTHQAHITPNGKTLHVNPGELAGVLTGKGTFAVVDLESMKAELVSL</sequence>
<dbReference type="GO" id="GO:0046872">
    <property type="term" value="F:metal ion binding"/>
    <property type="evidence" value="ECO:0007669"/>
    <property type="project" value="UniProtKB-KW"/>
</dbReference>
<name>A0A1L8CYM4_9THEO</name>
<evidence type="ECO:0000313" key="5">
    <source>
        <dbReference type="Proteomes" id="UP000187485"/>
    </source>
</evidence>